<dbReference type="AlphaFoldDB" id="A0A6L7G323"/>
<dbReference type="Gene3D" id="3.60.20.10">
    <property type="entry name" value="Glutamine Phosphoribosylpyrophosphate, subunit 1, domain 1"/>
    <property type="match status" value="1"/>
</dbReference>
<dbReference type="PANTHER" id="PTHR39328:SF1">
    <property type="entry name" value="BLL2871 PROTEIN"/>
    <property type="match status" value="1"/>
</dbReference>
<dbReference type="InterPro" id="IPR029055">
    <property type="entry name" value="Ntn_hydrolases_N"/>
</dbReference>
<accession>A0A6L7G323</accession>
<evidence type="ECO:0000313" key="1">
    <source>
        <dbReference type="EMBL" id="MXN17800.1"/>
    </source>
</evidence>
<keyword evidence="2" id="KW-1185">Reference proteome</keyword>
<dbReference type="Proteomes" id="UP000477911">
    <property type="component" value="Unassembled WGS sequence"/>
</dbReference>
<dbReference type="EMBL" id="WUMU01000006">
    <property type="protein sequence ID" value="MXN17800.1"/>
    <property type="molecule type" value="Genomic_DNA"/>
</dbReference>
<comment type="caution">
    <text evidence="1">The sequence shown here is derived from an EMBL/GenBank/DDBJ whole genome shotgun (WGS) entry which is preliminary data.</text>
</comment>
<dbReference type="RefSeq" id="WP_160893507.1">
    <property type="nucleotide sequence ID" value="NZ_WUMU01000006.1"/>
</dbReference>
<name>A0A6L7G323_9RHOB</name>
<proteinExistence type="predicted"/>
<dbReference type="Pfam" id="PF06267">
    <property type="entry name" value="DUF1028"/>
    <property type="match status" value="1"/>
</dbReference>
<dbReference type="PANTHER" id="PTHR39328">
    <property type="entry name" value="BLL2871 PROTEIN"/>
    <property type="match status" value="1"/>
</dbReference>
<reference evidence="1 2" key="1">
    <citation type="submission" date="2019-12" db="EMBL/GenBank/DDBJ databases">
        <authorList>
            <person name="Li M."/>
        </authorList>
    </citation>
    <scope>NUCLEOTIDE SEQUENCE [LARGE SCALE GENOMIC DNA]</scope>
    <source>
        <strain evidence="1 2">GBMRC 2024</strain>
    </source>
</reference>
<sequence>MTYSLAGRCPQTGQIGFAVATSSVAVGARVGEAVPGCVVFSQCRTDPRLHQPGLAAFAAGRDAEGIVGAMVEAATAPHWRQFGALTMTGAAHYTGASCLDHTGGATGTDCLAVGNFLGAAQVLPAMVAGFEAATGALETRLLAGMLAGEAAGSERDPLQSAAVIVVEPDGLKHTDLRIDDSRTPLQDLDQLLQAWLPKAAPYLLRARDPDSAPSSSVVEGNLPA</sequence>
<evidence type="ECO:0000313" key="2">
    <source>
        <dbReference type="Proteomes" id="UP000477911"/>
    </source>
</evidence>
<protein>
    <submittedName>
        <fullName evidence="1">DUF1028 domain-containing protein</fullName>
    </submittedName>
</protein>
<gene>
    <name evidence="1" type="ORF">GR170_08140</name>
</gene>
<dbReference type="SUPFAM" id="SSF56235">
    <property type="entry name" value="N-terminal nucleophile aminohydrolases (Ntn hydrolases)"/>
    <property type="match status" value="1"/>
</dbReference>
<organism evidence="1 2">
    <name type="scientific">Pseudooceanicola albus</name>
    <dbReference type="NCBI Taxonomy" id="2692189"/>
    <lineage>
        <taxon>Bacteria</taxon>
        <taxon>Pseudomonadati</taxon>
        <taxon>Pseudomonadota</taxon>
        <taxon>Alphaproteobacteria</taxon>
        <taxon>Rhodobacterales</taxon>
        <taxon>Paracoccaceae</taxon>
        <taxon>Pseudooceanicola</taxon>
    </lineage>
</organism>
<dbReference type="InterPro" id="IPR010430">
    <property type="entry name" value="DUF1028"/>
</dbReference>